<dbReference type="InterPro" id="IPR043714">
    <property type="entry name" value="DUF5655"/>
</dbReference>
<accession>A0A1M5TU48</accession>
<organism evidence="2 3">
    <name type="scientific">Chryseolinea serpens</name>
    <dbReference type="NCBI Taxonomy" id="947013"/>
    <lineage>
        <taxon>Bacteria</taxon>
        <taxon>Pseudomonadati</taxon>
        <taxon>Bacteroidota</taxon>
        <taxon>Cytophagia</taxon>
        <taxon>Cytophagales</taxon>
        <taxon>Fulvivirgaceae</taxon>
        <taxon>Chryseolinea</taxon>
    </lineage>
</organism>
<evidence type="ECO:0000313" key="3">
    <source>
        <dbReference type="Proteomes" id="UP000184212"/>
    </source>
</evidence>
<dbReference type="STRING" id="947013.SAMN04488109_4273"/>
<protein>
    <recommendedName>
        <fullName evidence="1">DUF5655 domain-containing protein</fullName>
    </recommendedName>
</protein>
<keyword evidence="3" id="KW-1185">Reference proteome</keyword>
<feature type="domain" description="DUF5655" evidence="1">
    <location>
        <begin position="77"/>
        <end position="185"/>
    </location>
</feature>
<reference evidence="2 3" key="1">
    <citation type="submission" date="2016-11" db="EMBL/GenBank/DDBJ databases">
        <authorList>
            <person name="Jaros S."/>
            <person name="Januszkiewicz K."/>
            <person name="Wedrychowicz H."/>
        </authorList>
    </citation>
    <scope>NUCLEOTIDE SEQUENCE [LARGE SCALE GENOMIC DNA]</scope>
    <source>
        <strain evidence="2 3">DSM 24574</strain>
    </source>
</reference>
<dbReference type="InterPro" id="IPR025629">
    <property type="entry name" value="DUF4287"/>
</dbReference>
<dbReference type="Pfam" id="PF18899">
    <property type="entry name" value="DUF5655"/>
    <property type="match status" value="1"/>
</dbReference>
<proteinExistence type="predicted"/>
<name>A0A1M5TU48_9BACT</name>
<dbReference type="EMBL" id="FQWQ01000003">
    <property type="protein sequence ID" value="SHH54201.1"/>
    <property type="molecule type" value="Genomic_DNA"/>
</dbReference>
<dbReference type="Pfam" id="PF14117">
    <property type="entry name" value="DUF4287"/>
    <property type="match status" value="1"/>
</dbReference>
<dbReference type="OrthoDB" id="9809825at2"/>
<gene>
    <name evidence="2" type="ORF">SAMN04488109_4273</name>
</gene>
<dbReference type="RefSeq" id="WP_073138023.1">
    <property type="nucleotide sequence ID" value="NZ_FQWQ01000003.1"/>
</dbReference>
<dbReference type="AlphaFoldDB" id="A0A1M5TU48"/>
<evidence type="ECO:0000313" key="2">
    <source>
        <dbReference type="EMBL" id="SHH54201.1"/>
    </source>
</evidence>
<sequence length="189" mass="21486">MSFQAYLDNIKAKTGKSPEDFKKLAAKRGLLGDGIKAGEVVAWLKEEFGLGHGHAMAIYTVFKKEKDKPKSPDDKLESFFKGKKVRWRPLFDLLMKKLKPFGDDLKVSPTTSYLSVLRGDRKMAIIQVSSVRMDLGIKLKGVKPTKRFRPADAWNSMVTHRVQITDERQLDDELINWLQSAYEQNGPTT</sequence>
<dbReference type="Proteomes" id="UP000184212">
    <property type="component" value="Unassembled WGS sequence"/>
</dbReference>
<evidence type="ECO:0000259" key="1">
    <source>
        <dbReference type="Pfam" id="PF18899"/>
    </source>
</evidence>